<accession>A0AAE1JBV2</accession>
<keyword evidence="4" id="KW-1185">Reference proteome</keyword>
<reference evidence="3" key="1">
    <citation type="submission" date="2023-10" db="EMBL/GenBank/DDBJ databases">
        <title>Chromosome-level genome of the transformable northern wattle, Acacia crassicarpa.</title>
        <authorList>
            <person name="Massaro I."/>
            <person name="Sinha N.R."/>
            <person name="Poethig S."/>
            <person name="Leichty A.R."/>
        </authorList>
    </citation>
    <scope>NUCLEOTIDE SEQUENCE</scope>
    <source>
        <strain evidence="3">Acra3RX</strain>
        <tissue evidence="3">Leaf</tissue>
    </source>
</reference>
<evidence type="ECO:0000259" key="2">
    <source>
        <dbReference type="Pfam" id="PF14111"/>
    </source>
</evidence>
<dbReference type="Proteomes" id="UP001293593">
    <property type="component" value="Unassembled WGS sequence"/>
</dbReference>
<dbReference type="AlphaFoldDB" id="A0AAE1JBV2"/>
<evidence type="ECO:0000313" key="3">
    <source>
        <dbReference type="EMBL" id="KAK4267495.1"/>
    </source>
</evidence>
<protein>
    <recommendedName>
        <fullName evidence="2">DUF4283 domain-containing protein</fullName>
    </recommendedName>
</protein>
<feature type="compositionally biased region" description="Polar residues" evidence="1">
    <location>
        <begin position="11"/>
        <end position="25"/>
    </location>
</feature>
<feature type="domain" description="DUF4283" evidence="2">
    <location>
        <begin position="103"/>
        <end position="185"/>
    </location>
</feature>
<organism evidence="3 4">
    <name type="scientific">Acacia crassicarpa</name>
    <name type="common">northern wattle</name>
    <dbReference type="NCBI Taxonomy" id="499986"/>
    <lineage>
        <taxon>Eukaryota</taxon>
        <taxon>Viridiplantae</taxon>
        <taxon>Streptophyta</taxon>
        <taxon>Embryophyta</taxon>
        <taxon>Tracheophyta</taxon>
        <taxon>Spermatophyta</taxon>
        <taxon>Magnoliopsida</taxon>
        <taxon>eudicotyledons</taxon>
        <taxon>Gunneridae</taxon>
        <taxon>Pentapetalae</taxon>
        <taxon>rosids</taxon>
        <taxon>fabids</taxon>
        <taxon>Fabales</taxon>
        <taxon>Fabaceae</taxon>
        <taxon>Caesalpinioideae</taxon>
        <taxon>mimosoid clade</taxon>
        <taxon>Acacieae</taxon>
        <taxon>Acacia</taxon>
    </lineage>
</organism>
<dbReference type="InterPro" id="IPR025558">
    <property type="entry name" value="DUF4283"/>
</dbReference>
<proteinExistence type="predicted"/>
<evidence type="ECO:0000256" key="1">
    <source>
        <dbReference type="SAM" id="MobiDB-lite"/>
    </source>
</evidence>
<comment type="caution">
    <text evidence="3">The sequence shown here is derived from an EMBL/GenBank/DDBJ whole genome shotgun (WGS) entry which is preliminary data.</text>
</comment>
<dbReference type="Pfam" id="PF14111">
    <property type="entry name" value="DUF4283"/>
    <property type="match status" value="1"/>
</dbReference>
<name>A0AAE1JBV2_9FABA</name>
<dbReference type="PANTHER" id="PTHR31286">
    <property type="entry name" value="GLYCINE-RICH CELL WALL STRUCTURAL PROTEIN 1.8-LIKE"/>
    <property type="match status" value="1"/>
</dbReference>
<sequence length="186" mass="22265">MDDKMFDNETEQSNEQVNKSENMETSSKKEDKQPKFSSYHALLMGFNGIAHSSHIMEEDDLFTHDKEISWKLPEESDEMKKLMEMYPVASCTEDKYNEWCKPWNNALILTVLGRKFNLYVLKDLLAKLWGFSSLELIDIPNNYFVVRFLDQELWRAHYRKVLYEGPWVIKQQCVLIQRWTPYFNPY</sequence>
<dbReference type="EMBL" id="JAWXYG010000007">
    <property type="protein sequence ID" value="KAK4267495.1"/>
    <property type="molecule type" value="Genomic_DNA"/>
</dbReference>
<evidence type="ECO:0000313" key="4">
    <source>
        <dbReference type="Proteomes" id="UP001293593"/>
    </source>
</evidence>
<dbReference type="PANTHER" id="PTHR31286:SF99">
    <property type="entry name" value="DUF4283 DOMAIN-CONTAINING PROTEIN"/>
    <property type="match status" value="1"/>
</dbReference>
<gene>
    <name evidence="3" type="ORF">QN277_024268</name>
</gene>
<dbReference type="InterPro" id="IPR040256">
    <property type="entry name" value="At4g02000-like"/>
</dbReference>
<feature type="region of interest" description="Disordered" evidence="1">
    <location>
        <begin position="1"/>
        <end position="34"/>
    </location>
</feature>